<accession>A0ABY0JSY7</accession>
<organism evidence="1 2">
    <name type="scientific">Citrobacter europaeus</name>
    <dbReference type="NCBI Taxonomy" id="1914243"/>
    <lineage>
        <taxon>Bacteria</taxon>
        <taxon>Pseudomonadati</taxon>
        <taxon>Pseudomonadota</taxon>
        <taxon>Gammaproteobacteria</taxon>
        <taxon>Enterobacterales</taxon>
        <taxon>Enterobacteriaceae</taxon>
        <taxon>Citrobacter</taxon>
    </lineage>
</organism>
<comment type="caution">
    <text evidence="1">The sequence shown here is derived from an EMBL/GenBank/DDBJ whole genome shotgun (WGS) entry which is preliminary data.</text>
</comment>
<keyword evidence="2" id="KW-1185">Reference proteome</keyword>
<dbReference type="Proteomes" id="UP000195338">
    <property type="component" value="Unassembled WGS sequence"/>
</dbReference>
<evidence type="ECO:0000313" key="1">
    <source>
        <dbReference type="EMBL" id="SBW27046.1"/>
    </source>
</evidence>
<proteinExistence type="predicted"/>
<sequence>MTTTQNVTELQPRMTREQLIDAARKAAPLLPVAYRGIMTELANRLDIVSVALCESMEQRKALAVENTVLRDDVICWAKECDRIVERHTKTRSNMHLLEAQRELRELTPVTNVVMNEGATDAFLAEVRAQGVEMFAKNAEGAEQGNGLMKAIARRADKTADQLRKGAAL</sequence>
<evidence type="ECO:0000313" key="2">
    <source>
        <dbReference type="Proteomes" id="UP000195338"/>
    </source>
</evidence>
<protein>
    <submittedName>
        <fullName evidence="1">Uncharacterized protein</fullName>
    </submittedName>
</protein>
<reference evidence="1 2" key="1">
    <citation type="submission" date="2016-04" db="EMBL/GenBank/DDBJ databases">
        <authorList>
            <person name="Mornico D."/>
        </authorList>
    </citation>
    <scope>NUCLEOTIDE SEQUENCE [LARGE SCALE GENOMIC DNA]</scope>
    <source>
        <strain evidence="1 2">A121</strain>
    </source>
</reference>
<name>A0ABY0JSY7_9ENTR</name>
<gene>
    <name evidence="1" type="ORF">BN4901_3685</name>
</gene>
<dbReference type="EMBL" id="FLUX01000037">
    <property type="protein sequence ID" value="SBW27046.1"/>
    <property type="molecule type" value="Genomic_DNA"/>
</dbReference>
<dbReference type="RefSeq" id="WP_231130626.1">
    <property type="nucleotide sequence ID" value="NZ_FLUX01000037.1"/>
</dbReference>